<dbReference type="EMBL" id="JBBNAF010000001">
    <property type="protein sequence ID" value="KAK9169522.1"/>
    <property type="molecule type" value="Genomic_DNA"/>
</dbReference>
<evidence type="ECO:0000313" key="1">
    <source>
        <dbReference type="EMBL" id="KAK9169522.1"/>
    </source>
</evidence>
<protein>
    <submittedName>
        <fullName evidence="1">Uncharacterized protein</fullName>
    </submittedName>
</protein>
<dbReference type="Proteomes" id="UP001420932">
    <property type="component" value="Unassembled WGS sequence"/>
</dbReference>
<dbReference type="AlphaFoldDB" id="A0AAP0Q6H9"/>
<accession>A0AAP0Q6H9</accession>
<sequence>MPSPSVPTLQTIGLPALSDEDMDMGNDFTAEPPGVQIASCIRLMLALNISTPVLREPSIQRDDVGR</sequence>
<comment type="caution">
    <text evidence="1">The sequence shown here is derived from an EMBL/GenBank/DDBJ whole genome shotgun (WGS) entry which is preliminary data.</text>
</comment>
<proteinExistence type="predicted"/>
<name>A0AAP0Q6H9_9MAGN</name>
<organism evidence="1 2">
    <name type="scientific">Stephania yunnanensis</name>
    <dbReference type="NCBI Taxonomy" id="152371"/>
    <lineage>
        <taxon>Eukaryota</taxon>
        <taxon>Viridiplantae</taxon>
        <taxon>Streptophyta</taxon>
        <taxon>Embryophyta</taxon>
        <taxon>Tracheophyta</taxon>
        <taxon>Spermatophyta</taxon>
        <taxon>Magnoliopsida</taxon>
        <taxon>Ranunculales</taxon>
        <taxon>Menispermaceae</taxon>
        <taxon>Menispermoideae</taxon>
        <taxon>Cissampelideae</taxon>
        <taxon>Stephania</taxon>
    </lineage>
</organism>
<gene>
    <name evidence="1" type="ORF">Syun_001662</name>
</gene>
<evidence type="ECO:0000313" key="2">
    <source>
        <dbReference type="Proteomes" id="UP001420932"/>
    </source>
</evidence>
<keyword evidence="2" id="KW-1185">Reference proteome</keyword>
<reference evidence="1 2" key="1">
    <citation type="submission" date="2024-01" db="EMBL/GenBank/DDBJ databases">
        <title>Genome assemblies of Stephania.</title>
        <authorList>
            <person name="Yang L."/>
        </authorList>
    </citation>
    <scope>NUCLEOTIDE SEQUENCE [LARGE SCALE GENOMIC DNA]</scope>
    <source>
        <strain evidence="1">YNDBR</strain>
        <tissue evidence="1">Leaf</tissue>
    </source>
</reference>